<organism evidence="2 3">
    <name type="scientific">Paenibacillus shirakamiensis</name>
    <dbReference type="NCBI Taxonomy" id="1265935"/>
    <lineage>
        <taxon>Bacteria</taxon>
        <taxon>Bacillati</taxon>
        <taxon>Bacillota</taxon>
        <taxon>Bacilli</taxon>
        <taxon>Bacillales</taxon>
        <taxon>Paenibacillaceae</taxon>
        <taxon>Paenibacillus</taxon>
    </lineage>
</organism>
<protein>
    <submittedName>
        <fullName evidence="2">DNA-binding transcriptional regulator AlpA</fullName>
    </submittedName>
</protein>
<dbReference type="RefSeq" id="WP_209859256.1">
    <property type="nucleotide sequence ID" value="NZ_JAGGLD010000001.1"/>
</dbReference>
<accession>A0ABS4JDI8</accession>
<feature type="compositionally biased region" description="Basic and acidic residues" evidence="1">
    <location>
        <begin position="141"/>
        <end position="152"/>
    </location>
</feature>
<comment type="caution">
    <text evidence="2">The sequence shown here is derived from an EMBL/GenBank/DDBJ whole genome shotgun (WGS) entry which is preliminary data.</text>
</comment>
<dbReference type="GO" id="GO:0003677">
    <property type="term" value="F:DNA binding"/>
    <property type="evidence" value="ECO:0007669"/>
    <property type="project" value="UniProtKB-KW"/>
</dbReference>
<sequence>MRATEEDYDLAASKGIKRSTFYSRVYILGWDKDRAMNTPICRRKSIWIHWSKAATQNGIGYSTFMTRVHKGWTREEAATIPLYESNDLLKKRRKYSIKLLKQAEQNGISRSLFYHRIKTGVTPEEAATLPRYANRPKTTLRSREESQHASSS</sequence>
<evidence type="ECO:0000313" key="3">
    <source>
        <dbReference type="Proteomes" id="UP001519288"/>
    </source>
</evidence>
<proteinExistence type="predicted"/>
<keyword evidence="2" id="KW-0238">DNA-binding</keyword>
<keyword evidence="3" id="KW-1185">Reference proteome</keyword>
<gene>
    <name evidence="2" type="ORF">J2Z69_000759</name>
</gene>
<feature type="region of interest" description="Disordered" evidence="1">
    <location>
        <begin position="126"/>
        <end position="152"/>
    </location>
</feature>
<evidence type="ECO:0000313" key="2">
    <source>
        <dbReference type="EMBL" id="MBP1999740.1"/>
    </source>
</evidence>
<reference evidence="2 3" key="1">
    <citation type="submission" date="2021-03" db="EMBL/GenBank/DDBJ databases">
        <title>Genomic Encyclopedia of Type Strains, Phase IV (KMG-IV): sequencing the most valuable type-strain genomes for metagenomic binning, comparative biology and taxonomic classification.</title>
        <authorList>
            <person name="Goeker M."/>
        </authorList>
    </citation>
    <scope>NUCLEOTIDE SEQUENCE [LARGE SCALE GENOMIC DNA]</scope>
    <source>
        <strain evidence="2 3">DSM 26806</strain>
    </source>
</reference>
<evidence type="ECO:0000256" key="1">
    <source>
        <dbReference type="SAM" id="MobiDB-lite"/>
    </source>
</evidence>
<dbReference type="EMBL" id="JAGGLD010000001">
    <property type="protein sequence ID" value="MBP1999740.1"/>
    <property type="molecule type" value="Genomic_DNA"/>
</dbReference>
<dbReference type="Proteomes" id="UP001519288">
    <property type="component" value="Unassembled WGS sequence"/>
</dbReference>
<name>A0ABS4JDI8_9BACL</name>